<evidence type="ECO:0000313" key="4">
    <source>
        <dbReference type="Proteomes" id="UP001203410"/>
    </source>
</evidence>
<evidence type="ECO:0000259" key="2">
    <source>
        <dbReference type="Pfam" id="PF09832"/>
    </source>
</evidence>
<comment type="caution">
    <text evidence="3">The sequence shown here is derived from an EMBL/GenBank/DDBJ whole genome shotgun (WGS) entry which is preliminary data.</text>
</comment>
<protein>
    <submittedName>
        <fullName evidence="3">DUF2059 domain-containing protein</fullName>
    </submittedName>
</protein>
<keyword evidence="4" id="KW-1185">Reference proteome</keyword>
<proteinExistence type="predicted"/>
<keyword evidence="1" id="KW-0732">Signal</keyword>
<gene>
    <name evidence="3" type="ORF">LZ496_08210</name>
</gene>
<dbReference type="Pfam" id="PF09832">
    <property type="entry name" value="DUF2059"/>
    <property type="match status" value="1"/>
</dbReference>
<organism evidence="3 4">
    <name type="scientific">Sphingomonas caseinilyticus</name>
    <dbReference type="NCBI Taxonomy" id="2908205"/>
    <lineage>
        <taxon>Bacteria</taxon>
        <taxon>Pseudomonadati</taxon>
        <taxon>Pseudomonadota</taxon>
        <taxon>Alphaproteobacteria</taxon>
        <taxon>Sphingomonadales</taxon>
        <taxon>Sphingomonadaceae</taxon>
        <taxon>Sphingomonas</taxon>
    </lineage>
</organism>
<feature type="chain" id="PRO_5045328680" evidence="1">
    <location>
        <begin position="22"/>
        <end position="249"/>
    </location>
</feature>
<accession>A0ABT0RUR2</accession>
<evidence type="ECO:0000313" key="3">
    <source>
        <dbReference type="EMBL" id="MCL6698762.1"/>
    </source>
</evidence>
<dbReference type="EMBL" id="JAMGBA010000002">
    <property type="protein sequence ID" value="MCL6698762.1"/>
    <property type="molecule type" value="Genomic_DNA"/>
</dbReference>
<sequence length="249" mass="26864">MRSLIALGVALMIAAPVGAMASSDAVPPTAQASPAEAIALAQLMSPRDLLIDMEVREFDKHFVPSLGADPEMKALEDQYPGLFEAMHKASRGLVVEATGRSVGKIHVSVAKLIQSNFTPADIVELSDFYRSPVGQKTLRQMAAAADAGQVYQRAVAETDFKLTEDQIAAQLHDSAQKTAQSFTPEEQTAMLLFMAKPSFGKLARTQPQIQKLLADEFNAPDPDFDRQVEQAISAAIEQHIASFEKPGGQ</sequence>
<evidence type="ECO:0000256" key="1">
    <source>
        <dbReference type="SAM" id="SignalP"/>
    </source>
</evidence>
<name>A0ABT0RUR2_9SPHN</name>
<dbReference type="RefSeq" id="WP_249904152.1">
    <property type="nucleotide sequence ID" value="NZ_JAMGBA010000002.1"/>
</dbReference>
<dbReference type="Proteomes" id="UP001203410">
    <property type="component" value="Unassembled WGS sequence"/>
</dbReference>
<feature type="signal peptide" evidence="1">
    <location>
        <begin position="1"/>
        <end position="21"/>
    </location>
</feature>
<feature type="domain" description="DUF2059" evidence="2">
    <location>
        <begin position="104"/>
        <end position="150"/>
    </location>
</feature>
<reference evidence="3 4" key="1">
    <citation type="submission" date="2022-05" db="EMBL/GenBank/DDBJ databases">
        <authorList>
            <person name="Jo J.-H."/>
            <person name="Im W.-T."/>
        </authorList>
    </citation>
    <scope>NUCLEOTIDE SEQUENCE [LARGE SCALE GENOMIC DNA]</scope>
    <source>
        <strain evidence="3 4">NSE70-1</strain>
    </source>
</reference>
<dbReference type="InterPro" id="IPR018637">
    <property type="entry name" value="DUF2059"/>
</dbReference>